<evidence type="ECO:0000313" key="2">
    <source>
        <dbReference type="Proteomes" id="UP000593737"/>
    </source>
</evidence>
<gene>
    <name evidence="1" type="ORF">Nkreftii_003453</name>
</gene>
<protein>
    <submittedName>
        <fullName evidence="1">Uncharacterized protein</fullName>
    </submittedName>
</protein>
<dbReference type="Proteomes" id="UP000593737">
    <property type="component" value="Chromosome"/>
</dbReference>
<proteinExistence type="predicted"/>
<accession>A0A7S8FH18</accession>
<evidence type="ECO:0000313" key="1">
    <source>
        <dbReference type="EMBL" id="QPD05679.1"/>
    </source>
</evidence>
<dbReference type="AlphaFoldDB" id="A0A7S8FH18"/>
<sequence>MDKKLKLMECAEGQTGVGAISATSTPPVLGLTPIHLVKYQQRPIDKLSW</sequence>
<name>A0A7S8FH18_9BACT</name>
<reference evidence="1 2" key="1">
    <citation type="journal article" date="2020" name="ISME J.">
        <title>Enrichment and physiological characterization of a novel comammox Nitrospira indicates ammonium inhibition of complete nitrification.</title>
        <authorList>
            <person name="Sakoula D."/>
            <person name="Koch H."/>
            <person name="Frank J."/>
            <person name="Jetten M.S.M."/>
            <person name="van Kessel M.A.H.J."/>
            <person name="Lucker S."/>
        </authorList>
    </citation>
    <scope>NUCLEOTIDE SEQUENCE [LARGE SCALE GENOMIC DNA]</scope>
    <source>
        <strain evidence="1">Comreactor17</strain>
    </source>
</reference>
<dbReference type="KEGG" id="nkf:Nkreftii_003453"/>
<organism evidence="1 2">
    <name type="scientific">Candidatus Nitrospira kreftii</name>
    <dbReference type="NCBI Taxonomy" id="2652173"/>
    <lineage>
        <taxon>Bacteria</taxon>
        <taxon>Pseudomonadati</taxon>
        <taxon>Nitrospirota</taxon>
        <taxon>Nitrospiria</taxon>
        <taxon>Nitrospirales</taxon>
        <taxon>Nitrospiraceae</taxon>
        <taxon>Nitrospira</taxon>
    </lineage>
</organism>
<dbReference type="EMBL" id="CP047423">
    <property type="protein sequence ID" value="QPD05679.1"/>
    <property type="molecule type" value="Genomic_DNA"/>
</dbReference>